<feature type="signal peptide" evidence="6">
    <location>
        <begin position="1"/>
        <end position="27"/>
    </location>
</feature>
<keyword evidence="3 4" id="KW-0408">Iron</keyword>
<sequence>MVTRWKSLAWFGLAAFGLALVAGQAPKQVPLNAPPESTLPEGPLGEAIRLGRQIFTNTPVHAAAYSGNALSCSSCHLEAGRAANASPMVGLWGAFPTYLPRAGRVGTLEDRINGCFLRSMNGKPLPAGSAEMRGMLAYIWWLSRDVPVGVDVAGRGIPAFPAPAQPDAAKGKSLYARSCASCHGADGQGAADAPPLWGPRSFNLGAGMARTSKAAAFVKANMSGLDGGAPLTAQEAYDVSEYFTHQPRPDFPAKVNDWPKGGKPADSRY</sequence>
<accession>A0ABQ5Q933</accession>
<reference evidence="8 9" key="1">
    <citation type="journal article" date="2023" name="Antonie Van Leeuwenhoek">
        <title>Mesoterricola silvestris gen. nov., sp. nov., Mesoterricola sediminis sp. nov., Geothrix oryzae sp. nov., Geothrix edaphica sp. nov., Geothrix rubra sp. nov., and Geothrix limicola sp. nov., six novel members of Acidobacteriota isolated from soils.</title>
        <authorList>
            <person name="Itoh H."/>
            <person name="Sugisawa Y."/>
            <person name="Mise K."/>
            <person name="Xu Z."/>
            <person name="Kuniyasu M."/>
            <person name="Ushijima N."/>
            <person name="Kawano K."/>
            <person name="Kobayashi E."/>
            <person name="Shiratori Y."/>
            <person name="Masuda Y."/>
            <person name="Senoo K."/>
        </authorList>
    </citation>
    <scope>NUCLEOTIDE SEQUENCE [LARGE SCALE GENOMIC DNA]</scope>
    <source>
        <strain evidence="8 9">Red803</strain>
    </source>
</reference>
<dbReference type="Pfam" id="PF21342">
    <property type="entry name" value="SoxA-TsdA_cyt-c"/>
    <property type="match status" value="1"/>
</dbReference>
<evidence type="ECO:0000313" key="8">
    <source>
        <dbReference type="EMBL" id="GLH70856.1"/>
    </source>
</evidence>
<evidence type="ECO:0000256" key="3">
    <source>
        <dbReference type="ARBA" id="ARBA00023004"/>
    </source>
</evidence>
<dbReference type="Pfam" id="PF00034">
    <property type="entry name" value="Cytochrom_C"/>
    <property type="match status" value="1"/>
</dbReference>
<dbReference type="RefSeq" id="WP_285726488.1">
    <property type="nucleotide sequence ID" value="NZ_BSDD01000004.1"/>
</dbReference>
<feature type="chain" id="PRO_5046378334" description="Cytochrome c domain-containing protein" evidence="6">
    <location>
        <begin position="28"/>
        <end position="269"/>
    </location>
</feature>
<evidence type="ECO:0000259" key="7">
    <source>
        <dbReference type="PROSITE" id="PS51007"/>
    </source>
</evidence>
<dbReference type="InterPro" id="IPR009056">
    <property type="entry name" value="Cyt_c-like_dom"/>
</dbReference>
<evidence type="ECO:0000256" key="4">
    <source>
        <dbReference type="PROSITE-ProRule" id="PRU00433"/>
    </source>
</evidence>
<dbReference type="PROSITE" id="PS51007">
    <property type="entry name" value="CYTC"/>
    <property type="match status" value="1"/>
</dbReference>
<evidence type="ECO:0000256" key="2">
    <source>
        <dbReference type="ARBA" id="ARBA00022723"/>
    </source>
</evidence>
<evidence type="ECO:0000313" key="9">
    <source>
        <dbReference type="Proteomes" id="UP001165089"/>
    </source>
</evidence>
<keyword evidence="2 4" id="KW-0479">Metal-binding</keyword>
<proteinExistence type="predicted"/>
<feature type="region of interest" description="Disordered" evidence="5">
    <location>
        <begin position="248"/>
        <end position="269"/>
    </location>
</feature>
<dbReference type="Proteomes" id="UP001165089">
    <property type="component" value="Unassembled WGS sequence"/>
</dbReference>
<protein>
    <recommendedName>
        <fullName evidence="7">Cytochrome c domain-containing protein</fullName>
    </recommendedName>
</protein>
<dbReference type="SUPFAM" id="SSF46626">
    <property type="entry name" value="Cytochrome c"/>
    <property type="match status" value="2"/>
</dbReference>
<keyword evidence="6" id="KW-0732">Signal</keyword>
<organism evidence="8 9">
    <name type="scientific">Geothrix rubra</name>
    <dbReference type="NCBI Taxonomy" id="2927977"/>
    <lineage>
        <taxon>Bacteria</taxon>
        <taxon>Pseudomonadati</taxon>
        <taxon>Acidobacteriota</taxon>
        <taxon>Holophagae</taxon>
        <taxon>Holophagales</taxon>
        <taxon>Holophagaceae</taxon>
        <taxon>Geothrix</taxon>
    </lineage>
</organism>
<keyword evidence="1 4" id="KW-0349">Heme</keyword>
<feature type="domain" description="Cytochrome c" evidence="7">
    <location>
        <begin position="166"/>
        <end position="247"/>
    </location>
</feature>
<evidence type="ECO:0000256" key="5">
    <source>
        <dbReference type="SAM" id="MobiDB-lite"/>
    </source>
</evidence>
<comment type="caution">
    <text evidence="8">The sequence shown here is derived from an EMBL/GenBank/DDBJ whole genome shotgun (WGS) entry which is preliminary data.</text>
</comment>
<dbReference type="Gene3D" id="1.10.760.10">
    <property type="entry name" value="Cytochrome c-like domain"/>
    <property type="match status" value="2"/>
</dbReference>
<evidence type="ECO:0000256" key="1">
    <source>
        <dbReference type="ARBA" id="ARBA00022617"/>
    </source>
</evidence>
<name>A0ABQ5Q933_9BACT</name>
<dbReference type="PANTHER" id="PTHR35008">
    <property type="entry name" value="BLL4482 PROTEIN-RELATED"/>
    <property type="match status" value="1"/>
</dbReference>
<gene>
    <name evidence="8" type="ORF">GETHPA_23890</name>
</gene>
<dbReference type="PANTHER" id="PTHR35008:SF4">
    <property type="entry name" value="BLL4482 PROTEIN"/>
    <property type="match status" value="1"/>
</dbReference>
<keyword evidence="9" id="KW-1185">Reference proteome</keyword>
<dbReference type="InterPro" id="IPR051459">
    <property type="entry name" value="Cytochrome_c-type_DH"/>
</dbReference>
<dbReference type="InterPro" id="IPR036909">
    <property type="entry name" value="Cyt_c-like_dom_sf"/>
</dbReference>
<evidence type="ECO:0000256" key="6">
    <source>
        <dbReference type="SAM" id="SignalP"/>
    </source>
</evidence>
<dbReference type="EMBL" id="BSDD01000004">
    <property type="protein sequence ID" value="GLH70856.1"/>
    <property type="molecule type" value="Genomic_DNA"/>
</dbReference>